<protein>
    <submittedName>
        <fullName evidence="1">Uncharacterized protein</fullName>
    </submittedName>
</protein>
<dbReference type="AlphaFoldDB" id="A0AAE0GJ68"/>
<keyword evidence="2" id="KW-1185">Reference proteome</keyword>
<gene>
    <name evidence="1" type="ORF">CYMTET_13107</name>
</gene>
<evidence type="ECO:0000313" key="1">
    <source>
        <dbReference type="EMBL" id="KAK3278985.1"/>
    </source>
</evidence>
<proteinExistence type="predicted"/>
<reference evidence="1 2" key="1">
    <citation type="journal article" date="2015" name="Genome Biol. Evol.">
        <title>Comparative Genomics of a Bacterivorous Green Alga Reveals Evolutionary Causalities and Consequences of Phago-Mixotrophic Mode of Nutrition.</title>
        <authorList>
            <person name="Burns J.A."/>
            <person name="Paasch A."/>
            <person name="Narechania A."/>
            <person name="Kim E."/>
        </authorList>
    </citation>
    <scope>NUCLEOTIDE SEQUENCE [LARGE SCALE GENOMIC DNA]</scope>
    <source>
        <strain evidence="1 2">PLY_AMNH</strain>
    </source>
</reference>
<comment type="caution">
    <text evidence="1">The sequence shown here is derived from an EMBL/GenBank/DDBJ whole genome shotgun (WGS) entry which is preliminary data.</text>
</comment>
<name>A0AAE0GJ68_9CHLO</name>
<organism evidence="1 2">
    <name type="scientific">Cymbomonas tetramitiformis</name>
    <dbReference type="NCBI Taxonomy" id="36881"/>
    <lineage>
        <taxon>Eukaryota</taxon>
        <taxon>Viridiplantae</taxon>
        <taxon>Chlorophyta</taxon>
        <taxon>Pyramimonadophyceae</taxon>
        <taxon>Pyramimonadales</taxon>
        <taxon>Pyramimonadaceae</taxon>
        <taxon>Cymbomonas</taxon>
    </lineage>
</organism>
<accession>A0AAE0GJ68</accession>
<sequence>MVEKYPDGEVLLTFVYRYCYDRWSAARNFNRQSPLFKTHDTPSSWEVQVLRALHPVLPKISRSDRVAAEYRLDFRRRVYETEFARGNLSEPDRAIADSSQWFSARERNRNRTLLGFLNKLRAPSRVKSVRVLHLRHVQLCDDAIKNEFAALLREARNLTELLLTSEVRSSSRRYRGCCFTVN</sequence>
<dbReference type="EMBL" id="LGRX02005191">
    <property type="protein sequence ID" value="KAK3278985.1"/>
    <property type="molecule type" value="Genomic_DNA"/>
</dbReference>
<dbReference type="Proteomes" id="UP001190700">
    <property type="component" value="Unassembled WGS sequence"/>
</dbReference>
<evidence type="ECO:0000313" key="2">
    <source>
        <dbReference type="Proteomes" id="UP001190700"/>
    </source>
</evidence>